<dbReference type="InterPro" id="IPR019734">
    <property type="entry name" value="TPR_rpt"/>
</dbReference>
<reference evidence="2 3" key="1">
    <citation type="journal article" date="2019" name="Appl. Environ. Microbiol.">
        <title>Environmental Evidence and Genomic Insight of Iron-oxidizing Bacteria Preference Towards More Corrosion Resistant Stainless Steel at Higher Salinities.</title>
        <authorList>
            <person name="Garrison C.E."/>
            <person name="Price K.A."/>
            <person name="Field E.K."/>
        </authorList>
    </citation>
    <scope>NUCLEOTIDE SEQUENCE [LARGE SCALE GENOMIC DNA]</scope>
    <source>
        <strain evidence="2 3">P3</strain>
    </source>
</reference>
<dbReference type="Gene3D" id="1.25.40.10">
    <property type="entry name" value="Tetratricopeptide repeat domain"/>
    <property type="match status" value="7"/>
</dbReference>
<dbReference type="EMBL" id="VBRY01000006">
    <property type="protein sequence ID" value="TLS67213.1"/>
    <property type="molecule type" value="Genomic_DNA"/>
</dbReference>
<evidence type="ECO:0000256" key="1">
    <source>
        <dbReference type="PROSITE-ProRule" id="PRU00339"/>
    </source>
</evidence>
<keyword evidence="3" id="KW-1185">Reference proteome</keyword>
<dbReference type="Proteomes" id="UP000306585">
    <property type="component" value="Unassembled WGS sequence"/>
</dbReference>
<feature type="repeat" description="TPR" evidence="1">
    <location>
        <begin position="133"/>
        <end position="166"/>
    </location>
</feature>
<sequence>MFELLEMVKVHWVECLMGCYFQVLTKLCRNCKHPENDYSRIGILSYGIIIKENGSLMFFKPKQLSEEQIQQFMQLFVEGKIKQLIDEATTLLRKFPKAQRLHNILSVGYCAARNYDDAATFAKQAIALQPDYTRAYVNLGNALAKLGNTDEAVAAYRQAVEIDTDFAEGYNTLGAFLLSTGETAEAIKNLTRAIEANPDYYRAHSNLGNALRDMDRLDEAEASYREAIRLKPDYAEAHNNLGAALGDLGRLIEAEAGYREAIRLRPDYAEAHSNLGNALRDMDRLDEAEASYREAIRLKPDYAEAHSNLATVLGDLGRLIEAEAGCREAIRLKPGYAEAHNNLGTVLGDLGRPIEAEACYREAIRLKPDYAEAHSNLGTALGDLGRLIEAEASCREAIRLRPDYAEAHYGLSLIKKFTVNDTQISLIEYCYQGAETASQDRIFASFALAKAYEDTGRLDDAFQLYLEGNRLNKARLDYNIQQDIKLFDHIINSFVYPAQQPAGYLPQRPIFIIGMPRSGTSLVEQILASHSEVFGAGELPDMNSAVLTHSLKGGIGSGGHFSYAANVIKKIRQSYLAKLEALPATEPFIVDKMPHNFLWVGHILSAFPDARIIHLSRDPMAVCWSIFKLYFPRSELYFAYDLDALADYYKLYLRLMDFWRDQFPGNIYDLSYEALTENQEQETRRLLEYCGLEWQERCLDFHLNERAVSTASNVQVREKMYKGSSQAWRKFEKQLQPLVERLRDVA</sequence>
<dbReference type="SUPFAM" id="SSF48452">
    <property type="entry name" value="TPR-like"/>
    <property type="match status" value="2"/>
</dbReference>
<keyword evidence="1" id="KW-0802">TPR repeat</keyword>
<dbReference type="InterPro" id="IPR037919">
    <property type="entry name" value="OGT"/>
</dbReference>
<dbReference type="Pfam" id="PF13432">
    <property type="entry name" value="TPR_16"/>
    <property type="match status" value="1"/>
</dbReference>
<feature type="repeat" description="TPR" evidence="1">
    <location>
        <begin position="201"/>
        <end position="234"/>
    </location>
</feature>
<name>A0A5R9GS02_9PROT</name>
<feature type="repeat" description="TPR" evidence="1">
    <location>
        <begin position="337"/>
        <end position="370"/>
    </location>
</feature>
<dbReference type="AlphaFoldDB" id="A0A5R9GS02"/>
<dbReference type="Pfam" id="PF13469">
    <property type="entry name" value="Sulfotransfer_3"/>
    <property type="match status" value="1"/>
</dbReference>
<dbReference type="GO" id="GO:0097363">
    <property type="term" value="F:protein O-acetylglucosaminyltransferase activity"/>
    <property type="evidence" value="ECO:0007669"/>
    <property type="project" value="TreeGrafter"/>
</dbReference>
<dbReference type="InterPro" id="IPR027417">
    <property type="entry name" value="P-loop_NTPase"/>
</dbReference>
<comment type="caution">
    <text evidence="2">The sequence shown here is derived from an EMBL/GenBank/DDBJ whole genome shotgun (WGS) entry which is preliminary data.</text>
</comment>
<dbReference type="PANTHER" id="PTHR44366:SF1">
    <property type="entry name" value="UDP-N-ACETYLGLUCOSAMINE--PEPTIDE N-ACETYLGLUCOSAMINYLTRANSFERASE 110 KDA SUBUNIT"/>
    <property type="match status" value="1"/>
</dbReference>
<dbReference type="GO" id="GO:0006493">
    <property type="term" value="P:protein O-linked glycosylation"/>
    <property type="evidence" value="ECO:0007669"/>
    <property type="project" value="InterPro"/>
</dbReference>
<dbReference type="SMART" id="SM00028">
    <property type="entry name" value="TPR"/>
    <property type="match status" value="10"/>
</dbReference>
<feature type="repeat" description="TPR" evidence="1">
    <location>
        <begin position="269"/>
        <end position="302"/>
    </location>
</feature>
<dbReference type="PANTHER" id="PTHR44366">
    <property type="entry name" value="UDP-N-ACETYLGLUCOSAMINE--PEPTIDE N-ACETYLGLUCOSAMINYLTRANSFERASE 110 KDA SUBUNIT"/>
    <property type="match status" value="1"/>
</dbReference>
<dbReference type="Pfam" id="PF13414">
    <property type="entry name" value="TPR_11"/>
    <property type="match status" value="3"/>
</dbReference>
<gene>
    <name evidence="2" type="ORF">FEF65_07160</name>
</gene>
<accession>A0A5R9GS02</accession>
<dbReference type="Gene3D" id="3.40.50.300">
    <property type="entry name" value="P-loop containing nucleotide triphosphate hydrolases"/>
    <property type="match status" value="1"/>
</dbReference>
<evidence type="ECO:0000313" key="2">
    <source>
        <dbReference type="EMBL" id="TLS67213.1"/>
    </source>
</evidence>
<feature type="repeat" description="TPR" evidence="1">
    <location>
        <begin position="167"/>
        <end position="200"/>
    </location>
</feature>
<feature type="repeat" description="TPR" evidence="1">
    <location>
        <begin position="235"/>
        <end position="268"/>
    </location>
</feature>
<dbReference type="SUPFAM" id="SSF52540">
    <property type="entry name" value="P-loop containing nucleoside triphosphate hydrolases"/>
    <property type="match status" value="1"/>
</dbReference>
<dbReference type="RefSeq" id="WP_138239129.1">
    <property type="nucleotide sequence ID" value="NZ_VBRY01000006.1"/>
</dbReference>
<protein>
    <submittedName>
        <fullName evidence="2">Tetratricopeptide repeat protein</fullName>
    </submittedName>
</protein>
<dbReference type="PROSITE" id="PS50005">
    <property type="entry name" value="TPR"/>
    <property type="match status" value="7"/>
</dbReference>
<organism evidence="2 3">
    <name type="scientific">Mariprofundus erugo</name>
    <dbReference type="NCBI Taxonomy" id="2528639"/>
    <lineage>
        <taxon>Bacteria</taxon>
        <taxon>Pseudomonadati</taxon>
        <taxon>Pseudomonadota</taxon>
        <taxon>Candidatius Mariprofundia</taxon>
        <taxon>Mariprofundales</taxon>
        <taxon>Mariprofundaceae</taxon>
        <taxon>Mariprofundus</taxon>
    </lineage>
</organism>
<proteinExistence type="predicted"/>
<evidence type="ECO:0000313" key="3">
    <source>
        <dbReference type="Proteomes" id="UP000306585"/>
    </source>
</evidence>
<feature type="repeat" description="TPR" evidence="1">
    <location>
        <begin position="371"/>
        <end position="404"/>
    </location>
</feature>
<dbReference type="InterPro" id="IPR011990">
    <property type="entry name" value="TPR-like_helical_dom_sf"/>
</dbReference>
<dbReference type="PROSITE" id="PS50293">
    <property type="entry name" value="TPR_REGION"/>
    <property type="match status" value="4"/>
</dbReference>